<proteinExistence type="predicted"/>
<name>A0A9N8Z624_9GLOM</name>
<evidence type="ECO:0000313" key="2">
    <source>
        <dbReference type="Proteomes" id="UP000789759"/>
    </source>
</evidence>
<gene>
    <name evidence="1" type="ORF">CPELLU_LOCUS1295</name>
</gene>
<dbReference type="AlphaFoldDB" id="A0A9N8Z624"/>
<comment type="caution">
    <text evidence="1">The sequence shown here is derived from an EMBL/GenBank/DDBJ whole genome shotgun (WGS) entry which is preliminary data.</text>
</comment>
<dbReference type="PANTHER" id="PTHR35617:SF3">
    <property type="entry name" value="CORE-BINDING (CB) DOMAIN-CONTAINING PROTEIN"/>
    <property type="match status" value="1"/>
</dbReference>
<dbReference type="Proteomes" id="UP000789759">
    <property type="component" value="Unassembled WGS sequence"/>
</dbReference>
<sequence>METICESFINPIIQSFSKDHPREGYNNNNFSIMAISLMELQMEDLRSSCIQEQLKDKGFSDRAAELYIASYDPKASRTVSAYHLYSQKMQFNTIMSYRSVISEIHVHVDGKSIGLHPIIIKVMKGLFNLNPPKQNSAEVVDVLLTIDYIQSLGSNTEMPILNLTQKTALLLALTSGSCPSDLH</sequence>
<reference evidence="1" key="1">
    <citation type="submission" date="2021-06" db="EMBL/GenBank/DDBJ databases">
        <authorList>
            <person name="Kallberg Y."/>
            <person name="Tangrot J."/>
            <person name="Rosling A."/>
        </authorList>
    </citation>
    <scope>NUCLEOTIDE SEQUENCE</scope>
    <source>
        <strain evidence="1">FL966</strain>
    </source>
</reference>
<organism evidence="1 2">
    <name type="scientific">Cetraspora pellucida</name>
    <dbReference type="NCBI Taxonomy" id="1433469"/>
    <lineage>
        <taxon>Eukaryota</taxon>
        <taxon>Fungi</taxon>
        <taxon>Fungi incertae sedis</taxon>
        <taxon>Mucoromycota</taxon>
        <taxon>Glomeromycotina</taxon>
        <taxon>Glomeromycetes</taxon>
        <taxon>Diversisporales</taxon>
        <taxon>Gigasporaceae</taxon>
        <taxon>Cetraspora</taxon>
    </lineage>
</organism>
<keyword evidence="2" id="KW-1185">Reference proteome</keyword>
<dbReference type="PANTHER" id="PTHR35617">
    <property type="entry name" value="PHAGE_INTEGRASE DOMAIN-CONTAINING PROTEIN"/>
    <property type="match status" value="1"/>
</dbReference>
<dbReference type="EMBL" id="CAJVQA010000458">
    <property type="protein sequence ID" value="CAG8475919.1"/>
    <property type="molecule type" value="Genomic_DNA"/>
</dbReference>
<accession>A0A9N8Z624</accession>
<dbReference type="OrthoDB" id="2448315at2759"/>
<protein>
    <submittedName>
        <fullName evidence="1">23972_t:CDS:1</fullName>
    </submittedName>
</protein>
<evidence type="ECO:0000313" key="1">
    <source>
        <dbReference type="EMBL" id="CAG8475919.1"/>
    </source>
</evidence>